<gene>
    <name evidence="2" type="ORF">FB45DRAFT_954650</name>
</gene>
<evidence type="ECO:0000256" key="1">
    <source>
        <dbReference type="SAM" id="SignalP"/>
    </source>
</evidence>
<dbReference type="AlphaFoldDB" id="A0AAD7F6G6"/>
<organism evidence="2 3">
    <name type="scientific">Roridomyces roridus</name>
    <dbReference type="NCBI Taxonomy" id="1738132"/>
    <lineage>
        <taxon>Eukaryota</taxon>
        <taxon>Fungi</taxon>
        <taxon>Dikarya</taxon>
        <taxon>Basidiomycota</taxon>
        <taxon>Agaricomycotina</taxon>
        <taxon>Agaricomycetes</taxon>
        <taxon>Agaricomycetidae</taxon>
        <taxon>Agaricales</taxon>
        <taxon>Marasmiineae</taxon>
        <taxon>Mycenaceae</taxon>
        <taxon>Roridomyces</taxon>
    </lineage>
</organism>
<protein>
    <submittedName>
        <fullName evidence="2">Uncharacterized protein</fullName>
    </submittedName>
</protein>
<feature type="signal peptide" evidence="1">
    <location>
        <begin position="1"/>
        <end position="20"/>
    </location>
</feature>
<accession>A0AAD7F6G6</accession>
<proteinExistence type="predicted"/>
<dbReference type="Proteomes" id="UP001221142">
    <property type="component" value="Unassembled WGS sequence"/>
</dbReference>
<feature type="chain" id="PRO_5042257553" evidence="1">
    <location>
        <begin position="21"/>
        <end position="105"/>
    </location>
</feature>
<evidence type="ECO:0000313" key="3">
    <source>
        <dbReference type="Proteomes" id="UP001221142"/>
    </source>
</evidence>
<reference evidence="2" key="1">
    <citation type="submission" date="2023-03" db="EMBL/GenBank/DDBJ databases">
        <title>Massive genome expansion in bonnet fungi (Mycena s.s.) driven by repeated elements and novel gene families across ecological guilds.</title>
        <authorList>
            <consortium name="Lawrence Berkeley National Laboratory"/>
            <person name="Harder C.B."/>
            <person name="Miyauchi S."/>
            <person name="Viragh M."/>
            <person name="Kuo A."/>
            <person name="Thoen E."/>
            <person name="Andreopoulos B."/>
            <person name="Lu D."/>
            <person name="Skrede I."/>
            <person name="Drula E."/>
            <person name="Henrissat B."/>
            <person name="Morin E."/>
            <person name="Kohler A."/>
            <person name="Barry K."/>
            <person name="LaButti K."/>
            <person name="Morin E."/>
            <person name="Salamov A."/>
            <person name="Lipzen A."/>
            <person name="Mereny Z."/>
            <person name="Hegedus B."/>
            <person name="Baldrian P."/>
            <person name="Stursova M."/>
            <person name="Weitz H."/>
            <person name="Taylor A."/>
            <person name="Grigoriev I.V."/>
            <person name="Nagy L.G."/>
            <person name="Martin F."/>
            <person name="Kauserud H."/>
        </authorList>
    </citation>
    <scope>NUCLEOTIDE SEQUENCE</scope>
    <source>
        <strain evidence="2">9284</strain>
    </source>
</reference>
<sequence>MQASWDVLHVHVMLLAPANGLHVLPGVQGRRSANLLVFLHTNPDADALSDGHVRGWREGGREFLSWNQGVGVSPSPGAGRARPLFSIFSVIDLTGVCRMSNKCSK</sequence>
<keyword evidence="3" id="KW-1185">Reference proteome</keyword>
<name>A0AAD7F6G6_9AGAR</name>
<comment type="caution">
    <text evidence="2">The sequence shown here is derived from an EMBL/GenBank/DDBJ whole genome shotgun (WGS) entry which is preliminary data.</text>
</comment>
<keyword evidence="1" id="KW-0732">Signal</keyword>
<evidence type="ECO:0000313" key="2">
    <source>
        <dbReference type="EMBL" id="KAJ7604977.1"/>
    </source>
</evidence>
<dbReference type="EMBL" id="JARKIF010000085">
    <property type="protein sequence ID" value="KAJ7604977.1"/>
    <property type="molecule type" value="Genomic_DNA"/>
</dbReference>